<organism evidence="1 2">
    <name type="scientific">Coffea arabica</name>
    <name type="common">Arabian coffee</name>
    <dbReference type="NCBI Taxonomy" id="13443"/>
    <lineage>
        <taxon>Eukaryota</taxon>
        <taxon>Viridiplantae</taxon>
        <taxon>Streptophyta</taxon>
        <taxon>Embryophyta</taxon>
        <taxon>Tracheophyta</taxon>
        <taxon>Spermatophyta</taxon>
        <taxon>Magnoliopsida</taxon>
        <taxon>eudicotyledons</taxon>
        <taxon>Gunneridae</taxon>
        <taxon>Pentapetalae</taxon>
        <taxon>asterids</taxon>
        <taxon>lamiids</taxon>
        <taxon>Gentianales</taxon>
        <taxon>Rubiaceae</taxon>
        <taxon>Ixoroideae</taxon>
        <taxon>Gardenieae complex</taxon>
        <taxon>Bertiereae - Coffeeae clade</taxon>
        <taxon>Coffeeae</taxon>
        <taxon>Coffea</taxon>
    </lineage>
</organism>
<gene>
    <name evidence="2" type="primary">LOC113697497</name>
</gene>
<dbReference type="GeneID" id="113697497"/>
<sequence length="76" mass="8939">MQKRLTCAENRSHDVELGWYFNLLHQGDNFSPPNHLSLYEYEASASMMTHGRLCSLYYELLLHSWLAKSDMSQICR</sequence>
<accession>A0ABM4UVW3</accession>
<keyword evidence="1" id="KW-1185">Reference proteome</keyword>
<reference evidence="2" key="1">
    <citation type="submission" date="2025-08" db="UniProtKB">
        <authorList>
            <consortium name="RefSeq"/>
        </authorList>
    </citation>
    <scope>IDENTIFICATION</scope>
    <source>
        <tissue evidence="2">Leaves</tissue>
    </source>
</reference>
<protein>
    <submittedName>
        <fullName evidence="2">Uncharacterized protein isoform X2</fullName>
    </submittedName>
</protein>
<evidence type="ECO:0000313" key="1">
    <source>
        <dbReference type="Proteomes" id="UP001652660"/>
    </source>
</evidence>
<dbReference type="Proteomes" id="UP001652660">
    <property type="component" value="Chromosome 6e"/>
</dbReference>
<dbReference type="RefSeq" id="XP_071911433.1">
    <property type="nucleotide sequence ID" value="XM_072055332.1"/>
</dbReference>
<evidence type="ECO:0000313" key="2">
    <source>
        <dbReference type="RefSeq" id="XP_071911433.1"/>
    </source>
</evidence>
<proteinExistence type="predicted"/>
<name>A0ABM4UVW3_COFAR</name>